<dbReference type="EMBL" id="AOGY02000050">
    <property type="protein sequence ID" value="EMY69778.1"/>
    <property type="molecule type" value="Genomic_DNA"/>
</dbReference>
<reference evidence="1 2" key="1">
    <citation type="submission" date="2013-03" db="EMBL/GenBank/DDBJ databases">
        <authorList>
            <person name="Harkins D.M."/>
            <person name="Durkin A.S."/>
            <person name="Brinkac L.M."/>
            <person name="Haft D.H."/>
            <person name="Selengut J.D."/>
            <person name="Sanka R."/>
            <person name="DePew J."/>
            <person name="Purushe J."/>
            <person name="Galloway R.L."/>
            <person name="Vinetz J.M."/>
            <person name="Sutton G.G."/>
            <person name="Nierman W.C."/>
            <person name="Fouts D.E."/>
        </authorList>
    </citation>
    <scope>NUCLEOTIDE SEQUENCE [LARGE SCALE GENOMIC DNA]</scope>
    <source>
        <strain evidence="1 2">Waz Holland</strain>
    </source>
</reference>
<dbReference type="STRING" id="1218591.LEP1GSC199_1637"/>
<organism evidence="1 2">
    <name type="scientific">Leptospira vanthielii serovar Holland str. Waz Holland = ATCC 700522</name>
    <dbReference type="NCBI Taxonomy" id="1218591"/>
    <lineage>
        <taxon>Bacteria</taxon>
        <taxon>Pseudomonadati</taxon>
        <taxon>Spirochaetota</taxon>
        <taxon>Spirochaetia</taxon>
        <taxon>Leptospirales</taxon>
        <taxon>Leptospiraceae</taxon>
        <taxon>Leptospira</taxon>
    </lineage>
</organism>
<name>N1W442_9LEPT</name>
<accession>N1W442</accession>
<gene>
    <name evidence="1" type="ORF">LEP1GSC199_1637</name>
</gene>
<dbReference type="AlphaFoldDB" id="N1W442"/>
<evidence type="ECO:0000313" key="1">
    <source>
        <dbReference type="EMBL" id="EMY69778.1"/>
    </source>
</evidence>
<proteinExistence type="predicted"/>
<protein>
    <recommendedName>
        <fullName evidence="3">Lipoprotein</fullName>
    </recommendedName>
</protein>
<sequence>MNNIKKLLILFSLLANCSSYQITENKGINQKEIIWISASIGSDNIRNYTHPNDSANLSLRIANQLNNLDNKKDYRVAYNKNQKYSNFLTDIQIRILSSKTEIPEKSLLPTIFTAGLFLLFGGDSFEDTLFAKIEISIFDENKNKIESKSMNFLHKKQYNIYSYIFPFINYRVMNLSDCNPRNSLVFSDFICDNILTLIKHEN</sequence>
<evidence type="ECO:0000313" key="2">
    <source>
        <dbReference type="Proteomes" id="UP000012227"/>
    </source>
</evidence>
<dbReference type="RefSeq" id="WP_002982121.1">
    <property type="nucleotide sequence ID" value="NZ_AOGY02000050.1"/>
</dbReference>
<evidence type="ECO:0008006" key="3">
    <source>
        <dbReference type="Google" id="ProtNLM"/>
    </source>
</evidence>
<dbReference type="Proteomes" id="UP000012227">
    <property type="component" value="Unassembled WGS sequence"/>
</dbReference>
<comment type="caution">
    <text evidence="1">The sequence shown here is derived from an EMBL/GenBank/DDBJ whole genome shotgun (WGS) entry which is preliminary data.</text>
</comment>